<evidence type="ECO:0000313" key="2">
    <source>
        <dbReference type="Proteomes" id="UP001500618"/>
    </source>
</evidence>
<reference evidence="1 2" key="1">
    <citation type="journal article" date="2019" name="Int. J. Syst. Evol. Microbiol.">
        <title>The Global Catalogue of Microorganisms (GCM) 10K type strain sequencing project: providing services to taxonomists for standard genome sequencing and annotation.</title>
        <authorList>
            <consortium name="The Broad Institute Genomics Platform"/>
            <consortium name="The Broad Institute Genome Sequencing Center for Infectious Disease"/>
            <person name="Wu L."/>
            <person name="Ma J."/>
        </authorList>
    </citation>
    <scope>NUCLEOTIDE SEQUENCE [LARGE SCALE GENOMIC DNA]</scope>
    <source>
        <strain evidence="1 2">JCM 14718</strain>
    </source>
</reference>
<evidence type="ECO:0000313" key="1">
    <source>
        <dbReference type="EMBL" id="GAA1702526.1"/>
    </source>
</evidence>
<dbReference type="InterPro" id="IPR011009">
    <property type="entry name" value="Kinase-like_dom_sf"/>
</dbReference>
<dbReference type="Proteomes" id="UP001500618">
    <property type="component" value="Unassembled WGS sequence"/>
</dbReference>
<sequence>MLFLDFERAAIGPPEWDLVSSAVEYDSAGWISDSEYGSFVEGYGQDVLAWPHYDIFRDIREMRMTCYVAQLASDHKDAKGEASLRIACLQGRRGPRPWTWAPM</sequence>
<gene>
    <name evidence="1" type="ORF">GCM10009765_59960</name>
</gene>
<comment type="caution">
    <text evidence="1">The sequence shown here is derived from an EMBL/GenBank/DDBJ whole genome shotgun (WGS) entry which is preliminary data.</text>
</comment>
<evidence type="ECO:0008006" key="3">
    <source>
        <dbReference type="Google" id="ProtNLM"/>
    </source>
</evidence>
<protein>
    <recommendedName>
        <fullName evidence="3">Aminoglycoside phosphotransferase domain-containing protein</fullName>
    </recommendedName>
</protein>
<dbReference type="EMBL" id="BAAANY010000025">
    <property type="protein sequence ID" value="GAA1702526.1"/>
    <property type="molecule type" value="Genomic_DNA"/>
</dbReference>
<keyword evidence="2" id="KW-1185">Reference proteome</keyword>
<organism evidence="1 2">
    <name type="scientific">Fodinicola feengrottensis</name>
    <dbReference type="NCBI Taxonomy" id="435914"/>
    <lineage>
        <taxon>Bacteria</taxon>
        <taxon>Bacillati</taxon>
        <taxon>Actinomycetota</taxon>
        <taxon>Actinomycetes</taxon>
        <taxon>Mycobacteriales</taxon>
        <taxon>Fodinicola</taxon>
    </lineage>
</organism>
<dbReference type="SUPFAM" id="SSF56112">
    <property type="entry name" value="Protein kinase-like (PK-like)"/>
    <property type="match status" value="1"/>
</dbReference>
<accession>A0ABN2ID16</accession>
<name>A0ABN2ID16_9ACTN</name>
<proteinExistence type="predicted"/>